<reference evidence="1" key="1">
    <citation type="journal article" date="2022" name="Int. J. Mol. Sci.">
        <title>Draft Genome of Tanacetum Coccineum: Genomic Comparison of Closely Related Tanacetum-Family Plants.</title>
        <authorList>
            <person name="Yamashiro T."/>
            <person name="Shiraishi A."/>
            <person name="Nakayama K."/>
            <person name="Satake H."/>
        </authorList>
    </citation>
    <scope>NUCLEOTIDE SEQUENCE</scope>
</reference>
<organism evidence="1 2">
    <name type="scientific">Tanacetum coccineum</name>
    <dbReference type="NCBI Taxonomy" id="301880"/>
    <lineage>
        <taxon>Eukaryota</taxon>
        <taxon>Viridiplantae</taxon>
        <taxon>Streptophyta</taxon>
        <taxon>Embryophyta</taxon>
        <taxon>Tracheophyta</taxon>
        <taxon>Spermatophyta</taxon>
        <taxon>Magnoliopsida</taxon>
        <taxon>eudicotyledons</taxon>
        <taxon>Gunneridae</taxon>
        <taxon>Pentapetalae</taxon>
        <taxon>asterids</taxon>
        <taxon>campanulids</taxon>
        <taxon>Asterales</taxon>
        <taxon>Asteraceae</taxon>
        <taxon>Asteroideae</taxon>
        <taxon>Anthemideae</taxon>
        <taxon>Anthemidinae</taxon>
        <taxon>Tanacetum</taxon>
    </lineage>
</organism>
<reference evidence="1" key="2">
    <citation type="submission" date="2022-01" db="EMBL/GenBank/DDBJ databases">
        <authorList>
            <person name="Yamashiro T."/>
            <person name="Shiraishi A."/>
            <person name="Satake H."/>
            <person name="Nakayama K."/>
        </authorList>
    </citation>
    <scope>NUCLEOTIDE SEQUENCE</scope>
</reference>
<keyword evidence="2" id="KW-1185">Reference proteome</keyword>
<evidence type="ECO:0000313" key="1">
    <source>
        <dbReference type="EMBL" id="GJT83511.1"/>
    </source>
</evidence>
<gene>
    <name evidence="1" type="ORF">Tco_1057853</name>
</gene>
<evidence type="ECO:0000313" key="2">
    <source>
        <dbReference type="Proteomes" id="UP001151760"/>
    </source>
</evidence>
<protein>
    <submittedName>
        <fullName evidence="1">Uncharacterized protein</fullName>
    </submittedName>
</protein>
<dbReference type="EMBL" id="BQNB010019269">
    <property type="protein sequence ID" value="GJT83511.1"/>
    <property type="molecule type" value="Genomic_DNA"/>
</dbReference>
<proteinExistence type="predicted"/>
<name>A0ABQ5H6L4_9ASTR</name>
<sequence>MQSTPAISFVSDLPSSEREMGVLLEAEALRLPTLVSLSFGHKLLGGGFAEDPEAADSDLLLLVPLV</sequence>
<comment type="caution">
    <text evidence="1">The sequence shown here is derived from an EMBL/GenBank/DDBJ whole genome shotgun (WGS) entry which is preliminary data.</text>
</comment>
<accession>A0ABQ5H6L4</accession>
<dbReference type="Proteomes" id="UP001151760">
    <property type="component" value="Unassembled WGS sequence"/>
</dbReference>